<evidence type="ECO:0000256" key="6">
    <source>
        <dbReference type="ARBA" id="ARBA00022771"/>
    </source>
</evidence>
<dbReference type="InterPro" id="IPR012319">
    <property type="entry name" value="FPG_cat"/>
</dbReference>
<dbReference type="Proteomes" id="UP001194469">
    <property type="component" value="Unassembled WGS sequence"/>
</dbReference>
<dbReference type="Gene3D" id="1.10.8.50">
    <property type="match status" value="1"/>
</dbReference>
<evidence type="ECO:0000259" key="18">
    <source>
        <dbReference type="PROSITE" id="PS51068"/>
    </source>
</evidence>
<dbReference type="PANTHER" id="PTHR22993">
    <property type="entry name" value="FORMAMIDOPYRIMIDINE-DNA GLYCOSYLASE"/>
    <property type="match status" value="1"/>
</dbReference>
<dbReference type="EMBL" id="VRYY01000341">
    <property type="protein sequence ID" value="MBG3877666.1"/>
    <property type="molecule type" value="Genomic_DNA"/>
</dbReference>
<feature type="region of interest" description="Disordered" evidence="16">
    <location>
        <begin position="121"/>
        <end position="150"/>
    </location>
</feature>
<accession>A0ABS0J6U7</accession>
<feature type="compositionally biased region" description="Low complexity" evidence="16">
    <location>
        <begin position="88"/>
        <end position="108"/>
    </location>
</feature>
<evidence type="ECO:0000256" key="14">
    <source>
        <dbReference type="ARBA" id="ARBA00044632"/>
    </source>
</evidence>
<dbReference type="RefSeq" id="WP_196609759.1">
    <property type="nucleotide sequence ID" value="NZ_VRYY01000341.1"/>
</dbReference>
<evidence type="ECO:0000256" key="3">
    <source>
        <dbReference type="ARBA" id="ARBA00009409"/>
    </source>
</evidence>
<dbReference type="InterPro" id="IPR010663">
    <property type="entry name" value="Znf_FPG/IleRS"/>
</dbReference>
<evidence type="ECO:0000256" key="1">
    <source>
        <dbReference type="ARBA" id="ARBA00001668"/>
    </source>
</evidence>
<dbReference type="PANTHER" id="PTHR22993:SF9">
    <property type="entry name" value="FORMAMIDOPYRIMIDINE-DNA GLYCOSYLASE"/>
    <property type="match status" value="1"/>
</dbReference>
<keyword evidence="8" id="KW-0862">Zinc</keyword>
<evidence type="ECO:0000256" key="7">
    <source>
        <dbReference type="ARBA" id="ARBA00022801"/>
    </source>
</evidence>
<dbReference type="SUPFAM" id="SSF81624">
    <property type="entry name" value="N-terminal domain of MutM-like DNA repair proteins"/>
    <property type="match status" value="2"/>
</dbReference>
<keyword evidence="5" id="KW-0227">DNA damage</keyword>
<comment type="cofactor">
    <cofactor evidence="2">
        <name>Zn(2+)</name>
        <dbReference type="ChEBI" id="CHEBI:29105"/>
    </cofactor>
</comment>
<dbReference type="Pfam" id="PF01149">
    <property type="entry name" value="Fapy_DNA_glyco"/>
    <property type="match status" value="2"/>
</dbReference>
<evidence type="ECO:0000256" key="2">
    <source>
        <dbReference type="ARBA" id="ARBA00001947"/>
    </source>
</evidence>
<keyword evidence="9" id="KW-0238">DNA-binding</keyword>
<dbReference type="InterPro" id="IPR015887">
    <property type="entry name" value="DNA_glyclase_Znf_dom_DNA_BS"/>
</dbReference>
<dbReference type="SMART" id="SM01232">
    <property type="entry name" value="H2TH"/>
    <property type="match status" value="1"/>
</dbReference>
<evidence type="ECO:0000256" key="16">
    <source>
        <dbReference type="SAM" id="MobiDB-lite"/>
    </source>
</evidence>
<evidence type="ECO:0000256" key="10">
    <source>
        <dbReference type="ARBA" id="ARBA00023204"/>
    </source>
</evidence>
<keyword evidence="20" id="KW-1185">Reference proteome</keyword>
<dbReference type="InterPro" id="IPR010979">
    <property type="entry name" value="Ribosomal_uS13-like_H2TH"/>
</dbReference>
<gene>
    <name evidence="19" type="ORF">FVW20_11735</name>
</gene>
<evidence type="ECO:0000313" key="20">
    <source>
        <dbReference type="Proteomes" id="UP001194469"/>
    </source>
</evidence>
<dbReference type="Pfam" id="PF06827">
    <property type="entry name" value="zf-FPG_IleRS"/>
    <property type="match status" value="1"/>
</dbReference>
<sequence>MPELPEVETIACGLRPQLTGRRIVSVAVRNEGTVQGDAAVFSHCVPGRVIAGVGRRGKLLLLELVPLDGPGGPDAPDATGGGAGGPDAAGPAGAAVDAPSDVPPDAADLMTCRDAAGKMAGSSATGAAGASDNTDNTDNTGNTVSTGSAGGNRVPHLLGVHLKMTGRLFVYGPEVAPNTHTRVIFGLDDGNRLFFDDARKFGYVRALSEADLATWDFWRSLGPEPLEIAAPDFAALFRGRRGRIKALLLDQTVIAGIGNIYADESLFRASIRPDAQAGELSPDRLRVLHGHLVDVLRESIAECGSSIRDYRDAHGDAGAFQNRFRVYGRSGQPCVACGRTLTTGKVGGRTTVFCERCQKLK</sequence>
<feature type="region of interest" description="Disordered" evidence="16">
    <location>
        <begin position="71"/>
        <end position="108"/>
    </location>
</feature>
<dbReference type="Gene3D" id="3.20.190.10">
    <property type="entry name" value="MutM-like, N-terminal"/>
    <property type="match status" value="1"/>
</dbReference>
<dbReference type="Pfam" id="PF06831">
    <property type="entry name" value="H2TH"/>
    <property type="match status" value="1"/>
</dbReference>
<dbReference type="CDD" id="cd08966">
    <property type="entry name" value="EcFpg-like_N"/>
    <property type="match status" value="1"/>
</dbReference>
<evidence type="ECO:0000256" key="12">
    <source>
        <dbReference type="ARBA" id="ARBA00023268"/>
    </source>
</evidence>
<comment type="caution">
    <text evidence="19">The sequence shown here is derived from an EMBL/GenBank/DDBJ whole genome shotgun (WGS) entry which is preliminary data.</text>
</comment>
<evidence type="ECO:0000256" key="11">
    <source>
        <dbReference type="ARBA" id="ARBA00023239"/>
    </source>
</evidence>
<feature type="domain" description="FPG-type" evidence="17">
    <location>
        <begin position="325"/>
        <end position="359"/>
    </location>
</feature>
<keyword evidence="7" id="KW-0378">Hydrolase</keyword>
<keyword evidence="6 15" id="KW-0863">Zinc-finger</keyword>
<dbReference type="PROSITE" id="PS01242">
    <property type="entry name" value="ZF_FPG_1"/>
    <property type="match status" value="1"/>
</dbReference>
<keyword evidence="10" id="KW-0234">DNA repair</keyword>
<keyword evidence="13" id="KW-0326">Glycosidase</keyword>
<evidence type="ECO:0000259" key="17">
    <source>
        <dbReference type="PROSITE" id="PS51066"/>
    </source>
</evidence>
<evidence type="ECO:0000313" key="19">
    <source>
        <dbReference type="EMBL" id="MBG3877666.1"/>
    </source>
</evidence>
<evidence type="ECO:0000256" key="5">
    <source>
        <dbReference type="ARBA" id="ARBA00022763"/>
    </source>
</evidence>
<protein>
    <submittedName>
        <fullName evidence="19">Formamidopyrimidine-DNA glycosylase</fullName>
    </submittedName>
</protein>
<comment type="similarity">
    <text evidence="3">Belongs to the FPG family.</text>
</comment>
<keyword evidence="4" id="KW-0479">Metal-binding</keyword>
<feature type="compositionally biased region" description="Low complexity" evidence="16">
    <location>
        <begin position="121"/>
        <end position="147"/>
    </location>
</feature>
<evidence type="ECO:0000256" key="9">
    <source>
        <dbReference type="ARBA" id="ARBA00023125"/>
    </source>
</evidence>
<dbReference type="SMART" id="SM00898">
    <property type="entry name" value="Fapy_DNA_glyco"/>
    <property type="match status" value="1"/>
</dbReference>
<name>A0ABS0J6U7_9BACT</name>
<evidence type="ECO:0000256" key="13">
    <source>
        <dbReference type="ARBA" id="ARBA00023295"/>
    </source>
</evidence>
<evidence type="ECO:0000256" key="15">
    <source>
        <dbReference type="PROSITE-ProRule" id="PRU00391"/>
    </source>
</evidence>
<reference evidence="19 20" key="1">
    <citation type="submission" date="2019-08" db="EMBL/GenBank/DDBJ databases">
        <authorList>
            <person name="Luo N."/>
        </authorList>
    </citation>
    <scope>NUCLEOTIDE SEQUENCE [LARGE SCALE GENOMIC DNA]</scope>
    <source>
        <strain evidence="19 20">NCIMB 9442</strain>
    </source>
</reference>
<dbReference type="PROSITE" id="PS51068">
    <property type="entry name" value="FPG_CAT"/>
    <property type="match status" value="1"/>
</dbReference>
<comment type="catalytic activity">
    <reaction evidence="1">
        <text>Hydrolysis of DNA containing ring-opened 7-methylguanine residues, releasing 2,6-diamino-4-hydroxy-5-(N-methyl)formamidopyrimidine.</text>
        <dbReference type="EC" id="3.2.2.23"/>
    </reaction>
</comment>
<dbReference type="SUPFAM" id="SSF46946">
    <property type="entry name" value="S13-like H2TH domain"/>
    <property type="match status" value="1"/>
</dbReference>
<dbReference type="InterPro" id="IPR015886">
    <property type="entry name" value="H2TH_FPG"/>
</dbReference>
<keyword evidence="12" id="KW-0511">Multifunctional enzyme</keyword>
<organism evidence="19 20">
    <name type="scientific">Nitratidesulfovibrio oxamicus</name>
    <dbReference type="NCBI Taxonomy" id="32016"/>
    <lineage>
        <taxon>Bacteria</taxon>
        <taxon>Pseudomonadati</taxon>
        <taxon>Thermodesulfobacteriota</taxon>
        <taxon>Desulfovibrionia</taxon>
        <taxon>Desulfovibrionales</taxon>
        <taxon>Desulfovibrionaceae</taxon>
        <taxon>Nitratidesulfovibrio</taxon>
    </lineage>
</organism>
<feature type="domain" description="Formamidopyrimidine-DNA glycosylase catalytic" evidence="18">
    <location>
        <begin position="2"/>
        <end position="202"/>
    </location>
</feature>
<keyword evidence="11" id="KW-0456">Lyase</keyword>
<evidence type="ECO:0000256" key="8">
    <source>
        <dbReference type="ARBA" id="ARBA00022833"/>
    </source>
</evidence>
<evidence type="ECO:0000256" key="4">
    <source>
        <dbReference type="ARBA" id="ARBA00022723"/>
    </source>
</evidence>
<dbReference type="PROSITE" id="PS51066">
    <property type="entry name" value="ZF_FPG_2"/>
    <property type="match status" value="1"/>
</dbReference>
<proteinExistence type="inferred from homology"/>
<dbReference type="InterPro" id="IPR000214">
    <property type="entry name" value="Znf_DNA_glyclase/AP_lyase"/>
</dbReference>
<dbReference type="SUPFAM" id="SSF57716">
    <property type="entry name" value="Glucocorticoid receptor-like (DNA-binding domain)"/>
    <property type="match status" value="1"/>
</dbReference>
<comment type="catalytic activity">
    <reaction evidence="14">
        <text>2'-deoxyribonucleotide-(2'-deoxyribose 5'-phosphate)-2'-deoxyribonucleotide-DNA = a 3'-end 2'-deoxyribonucleotide-(2,3-dehydro-2,3-deoxyribose 5'-phosphate)-DNA + a 5'-end 5'-phospho-2'-deoxyribonucleoside-DNA + H(+)</text>
        <dbReference type="Rhea" id="RHEA:66592"/>
        <dbReference type="Rhea" id="RHEA-COMP:13180"/>
        <dbReference type="Rhea" id="RHEA-COMP:16897"/>
        <dbReference type="Rhea" id="RHEA-COMP:17067"/>
        <dbReference type="ChEBI" id="CHEBI:15378"/>
        <dbReference type="ChEBI" id="CHEBI:136412"/>
        <dbReference type="ChEBI" id="CHEBI:157695"/>
        <dbReference type="ChEBI" id="CHEBI:167181"/>
        <dbReference type="EC" id="4.2.99.18"/>
    </reaction>
</comment>
<dbReference type="InterPro" id="IPR035937">
    <property type="entry name" value="FPG_N"/>
</dbReference>